<dbReference type="PANTHER" id="PTHR43591">
    <property type="entry name" value="METHYLTRANSFERASE"/>
    <property type="match status" value="1"/>
</dbReference>
<dbReference type="Gene3D" id="3.40.50.150">
    <property type="entry name" value="Vaccinia Virus protein VP39"/>
    <property type="match status" value="1"/>
</dbReference>
<dbReference type="SUPFAM" id="SSF53335">
    <property type="entry name" value="S-adenosyl-L-methionine-dependent methyltransferases"/>
    <property type="match status" value="1"/>
</dbReference>
<dbReference type="EMBL" id="LHQS01000003">
    <property type="protein sequence ID" value="RXE55391.1"/>
    <property type="molecule type" value="Genomic_DNA"/>
</dbReference>
<keyword evidence="3" id="KW-1185">Reference proteome</keyword>
<dbReference type="OrthoDB" id="1018at2157"/>
<reference evidence="2 3" key="1">
    <citation type="journal article" date="2015" name="Int. J. Syst. Evol. Microbiol.">
        <title>Methanoculleus taiwanensis sp. nov., a methanogen isolated from deep marine sediment at the deformation front area near Taiwan.</title>
        <authorList>
            <person name="Weng C.Y."/>
            <person name="Chen S.C."/>
            <person name="Lai M.C."/>
            <person name="Wu S.Y."/>
            <person name="Lin S."/>
            <person name="Yang T.F."/>
            <person name="Chen P.C."/>
        </authorList>
    </citation>
    <scope>NUCLEOTIDE SEQUENCE [LARGE SCALE GENOMIC DNA]</scope>
    <source>
        <strain evidence="2 3">CYW4</strain>
    </source>
</reference>
<evidence type="ECO:0000313" key="2">
    <source>
        <dbReference type="EMBL" id="RXE55391.1"/>
    </source>
</evidence>
<dbReference type="PANTHER" id="PTHR43591:SF110">
    <property type="entry name" value="RHODANESE DOMAIN-CONTAINING PROTEIN"/>
    <property type="match status" value="1"/>
</dbReference>
<dbReference type="Pfam" id="PF08241">
    <property type="entry name" value="Methyltransf_11"/>
    <property type="match status" value="1"/>
</dbReference>
<feature type="domain" description="Methyltransferase type 11" evidence="1">
    <location>
        <begin position="46"/>
        <end position="137"/>
    </location>
</feature>
<organism evidence="2 3">
    <name type="scientific">Methanoculleus taiwanensis</name>
    <dbReference type="NCBI Taxonomy" id="1550565"/>
    <lineage>
        <taxon>Archaea</taxon>
        <taxon>Methanobacteriati</taxon>
        <taxon>Methanobacteriota</taxon>
        <taxon>Stenosarchaea group</taxon>
        <taxon>Methanomicrobia</taxon>
        <taxon>Methanomicrobiales</taxon>
        <taxon>Methanomicrobiaceae</taxon>
        <taxon>Methanoculleus</taxon>
    </lineage>
</organism>
<protein>
    <submittedName>
        <fullName evidence="2">Ubiquinone biosynthesis protein UbiE</fullName>
    </submittedName>
</protein>
<dbReference type="InterPro" id="IPR013216">
    <property type="entry name" value="Methyltransf_11"/>
</dbReference>
<comment type="caution">
    <text evidence="2">The sequence shown here is derived from an EMBL/GenBank/DDBJ whole genome shotgun (WGS) entry which is preliminary data.</text>
</comment>
<keyword evidence="2" id="KW-0830">Ubiquinone</keyword>
<evidence type="ECO:0000259" key="1">
    <source>
        <dbReference type="Pfam" id="PF08241"/>
    </source>
</evidence>
<accession>A0A498GX31</accession>
<dbReference type="InterPro" id="IPR029063">
    <property type="entry name" value="SAM-dependent_MTases_sf"/>
</dbReference>
<evidence type="ECO:0000313" key="3">
    <source>
        <dbReference type="Proteomes" id="UP000290932"/>
    </source>
</evidence>
<gene>
    <name evidence="2" type="ORF">ABH15_11630</name>
</gene>
<sequence>MKKVQQHYDDVADIYDDRYDRDQGRYYHAHIRSQIACHLPNEGVLLDLGCGTGLFVQEYVRAGGRAVGLDISPKMVEKAQRRCRESGFVVGTADVLPFRDNTFDALASLLAFSYVPDPEGMLKEAYRVLKPGGSIAICTLGHNIFTSAVPFIYQVGEKVGLKKVGVGDFGEHYYSEKEIQELLAGAGFVDVDTNRCSFAHLALRGPVFRLARSVEPFVEEHIPYLAYNVCGSGRKPER</sequence>
<dbReference type="AlphaFoldDB" id="A0A498GX31"/>
<proteinExistence type="predicted"/>
<dbReference type="Proteomes" id="UP000290932">
    <property type="component" value="Unassembled WGS sequence"/>
</dbReference>
<dbReference type="GO" id="GO:0008757">
    <property type="term" value="F:S-adenosylmethionine-dependent methyltransferase activity"/>
    <property type="evidence" value="ECO:0007669"/>
    <property type="project" value="InterPro"/>
</dbReference>
<dbReference type="RefSeq" id="WP_128694571.1">
    <property type="nucleotide sequence ID" value="NZ_LHQS01000003.1"/>
</dbReference>
<name>A0A498GX31_9EURY</name>
<dbReference type="CDD" id="cd02440">
    <property type="entry name" value="AdoMet_MTases"/>
    <property type="match status" value="1"/>
</dbReference>